<keyword evidence="2" id="KW-1185">Reference proteome</keyword>
<protein>
    <submittedName>
        <fullName evidence="1">Uncharacterized protein</fullName>
    </submittedName>
</protein>
<accession>A0A6B3L241</accession>
<organism evidence="1 2">
    <name type="scientific">Sulfuriroseicoccus oceanibius</name>
    <dbReference type="NCBI Taxonomy" id="2707525"/>
    <lineage>
        <taxon>Bacteria</taxon>
        <taxon>Pseudomonadati</taxon>
        <taxon>Verrucomicrobiota</taxon>
        <taxon>Verrucomicrobiia</taxon>
        <taxon>Verrucomicrobiales</taxon>
        <taxon>Verrucomicrobiaceae</taxon>
        <taxon>Sulfuriroseicoccus</taxon>
    </lineage>
</organism>
<evidence type="ECO:0000313" key="1">
    <source>
        <dbReference type="EMBL" id="QQL44206.1"/>
    </source>
</evidence>
<dbReference type="KEGG" id="soa:G3M56_009900"/>
<name>A0A6B3L241_9BACT</name>
<sequence length="332" mass="37116">MKSFGRIVSGLALAAAVVAPVTAVAQTEDEPFYLEAVIRFTEGGSAEKVERTYVRDEKGGTITYFRGPNGGTPYTIEVDNVVGVGYYPDGELNDARDAFEMRKFRVAAKAFAPLVKRYEPYKGMPMSPYTEIAYKHVFSLQESGQYDEAMTAWSELDKSLLSDYQKGMISTVPAWVAFQKKEWDRLVTVCEGLKETEKMLPLGADVRISYLLGYGYNRGSKKDAKRALFEFHRAMTLDAAESEEIVYDAAIEALKIYERDEQVKEYFLLEGRPEFNPNAGYTIPARSAAWIAKMVDSQKPAGKSLPADYLRFLDVYKSFAAEPTEEAAADGE</sequence>
<proteinExistence type="predicted"/>
<gene>
    <name evidence="1" type="ORF">G3M56_009900</name>
</gene>
<dbReference type="RefSeq" id="WP_164362426.1">
    <property type="nucleotide sequence ID" value="NZ_CP066776.1"/>
</dbReference>
<dbReference type="EMBL" id="CP066776">
    <property type="protein sequence ID" value="QQL44206.1"/>
    <property type="molecule type" value="Genomic_DNA"/>
</dbReference>
<dbReference type="AlphaFoldDB" id="A0A6B3L241"/>
<dbReference type="Proteomes" id="UP000475117">
    <property type="component" value="Chromosome"/>
</dbReference>
<evidence type="ECO:0000313" key="2">
    <source>
        <dbReference type="Proteomes" id="UP000475117"/>
    </source>
</evidence>
<reference evidence="1 2" key="1">
    <citation type="submission" date="2020-12" db="EMBL/GenBank/DDBJ databases">
        <title>Sulforoseuscoccus oceanibium gen. nov., sp. nov., a representative of the phylum Verrucomicrobia with special cytoplasmic membrane, and proposal of Sulforoseuscoccusaceae fam. nov.</title>
        <authorList>
            <person name="Xi F."/>
        </authorList>
    </citation>
    <scope>NUCLEOTIDE SEQUENCE [LARGE SCALE GENOMIC DNA]</scope>
    <source>
        <strain evidence="1 2">T37</strain>
    </source>
</reference>